<dbReference type="Pfam" id="PF04246">
    <property type="entry name" value="RseC_MucC"/>
    <property type="match status" value="1"/>
</dbReference>
<accession>H1HIT7</accession>
<evidence type="ECO:0008006" key="4">
    <source>
        <dbReference type="Google" id="ProtNLM"/>
    </source>
</evidence>
<name>H1HIT7_9BACT</name>
<dbReference type="OrthoDB" id="1120636at2"/>
<dbReference type="Proteomes" id="UP000003167">
    <property type="component" value="Unassembled WGS sequence"/>
</dbReference>
<dbReference type="RefSeq" id="WP_008563659.1">
    <property type="nucleotide sequence ID" value="NZ_JH594500.1"/>
</dbReference>
<evidence type="ECO:0000313" key="2">
    <source>
        <dbReference type="EMBL" id="EHO74844.1"/>
    </source>
</evidence>
<comment type="caution">
    <text evidence="2">The sequence shown here is derived from an EMBL/GenBank/DDBJ whole genome shotgun (WGS) entry which is preliminary data.</text>
</comment>
<feature type="transmembrane region" description="Helical" evidence="1">
    <location>
        <begin position="103"/>
        <end position="123"/>
    </location>
</feature>
<sequence>MSNKIIHSGVIKSIGIDCLYVEIMQASACADCRVAGNCHASEAKVKVVDVYCRDVARYHVGERVIVSTTSQVGLMAMLYAYLFPLMILMTTLILVRICTRSDGWAALSALAILIPYYIVLYLFRERIKEQVHFNIEQESN</sequence>
<protein>
    <recommendedName>
        <fullName evidence="4">Positive regulator of sigma(E), RseC/MucC</fullName>
    </recommendedName>
</protein>
<feature type="transmembrane region" description="Helical" evidence="1">
    <location>
        <begin position="78"/>
        <end position="97"/>
    </location>
</feature>
<gene>
    <name evidence="2" type="ORF">HMPREF9944_00081</name>
</gene>
<reference evidence="2 3" key="1">
    <citation type="submission" date="2011-12" db="EMBL/GenBank/DDBJ databases">
        <title>The Genome Sequence of Prevotella maculosa OT 289.</title>
        <authorList>
            <consortium name="The Broad Institute Genome Sequencing Platform"/>
            <person name="Earl A."/>
            <person name="Ward D."/>
            <person name="Feldgarden M."/>
            <person name="Gevers D."/>
            <person name="Izard J."/>
            <person name="Blanton J.M."/>
            <person name="Mathney J."/>
            <person name="Tanner A.C."/>
            <person name="Dewhirst F.E."/>
            <person name="Young S.K."/>
            <person name="Zeng Q."/>
            <person name="Gargeya S."/>
            <person name="Fitzgerald M."/>
            <person name="Haas B."/>
            <person name="Abouelleil A."/>
            <person name="Alvarado L."/>
            <person name="Arachchi H.M."/>
            <person name="Berlin A."/>
            <person name="Chapman S.B."/>
            <person name="Gearin G."/>
            <person name="Goldberg J."/>
            <person name="Griggs A."/>
            <person name="Gujja S."/>
            <person name="Hansen M."/>
            <person name="Heiman D."/>
            <person name="Howarth C."/>
            <person name="Larimer J."/>
            <person name="Lui A."/>
            <person name="MacDonald P.J.P."/>
            <person name="McCowen C."/>
            <person name="Montmayeur A."/>
            <person name="Murphy C."/>
            <person name="Neiman D."/>
            <person name="Pearson M."/>
            <person name="Priest M."/>
            <person name="Roberts A."/>
            <person name="Saif S."/>
            <person name="Shea T."/>
            <person name="Sisk P."/>
            <person name="Stolte C."/>
            <person name="Sykes S."/>
            <person name="Wortman J."/>
            <person name="Nusbaum C."/>
            <person name="Birren B."/>
        </authorList>
    </citation>
    <scope>NUCLEOTIDE SEQUENCE [LARGE SCALE GENOMIC DNA]</scope>
    <source>
        <strain evidence="2 3">OT 289</strain>
    </source>
</reference>
<dbReference type="STRING" id="999422.HMPREF9944_00081"/>
<organism evidence="2 3">
    <name type="scientific">Segatella maculosa OT 289</name>
    <dbReference type="NCBI Taxonomy" id="999422"/>
    <lineage>
        <taxon>Bacteria</taxon>
        <taxon>Pseudomonadati</taxon>
        <taxon>Bacteroidota</taxon>
        <taxon>Bacteroidia</taxon>
        <taxon>Bacteroidales</taxon>
        <taxon>Prevotellaceae</taxon>
        <taxon>Segatella</taxon>
    </lineage>
</organism>
<proteinExistence type="predicted"/>
<keyword evidence="1" id="KW-0812">Transmembrane</keyword>
<dbReference type="EMBL" id="AGEK01000005">
    <property type="protein sequence ID" value="EHO74844.1"/>
    <property type="molecule type" value="Genomic_DNA"/>
</dbReference>
<evidence type="ECO:0000313" key="3">
    <source>
        <dbReference type="Proteomes" id="UP000003167"/>
    </source>
</evidence>
<dbReference type="AlphaFoldDB" id="H1HIT7"/>
<keyword evidence="1" id="KW-0472">Membrane</keyword>
<keyword evidence="1" id="KW-1133">Transmembrane helix</keyword>
<dbReference type="HOGENOM" id="CLU_125969_0_0_10"/>
<dbReference type="PATRIC" id="fig|999422.3.peg.79"/>
<keyword evidence="3" id="KW-1185">Reference proteome</keyword>
<evidence type="ECO:0000256" key="1">
    <source>
        <dbReference type="SAM" id="Phobius"/>
    </source>
</evidence>